<evidence type="ECO:0000313" key="1">
    <source>
        <dbReference type="EMBL" id="BCJ94486.1"/>
    </source>
</evidence>
<reference evidence="1 2" key="1">
    <citation type="journal article" date="2016" name="Int. J. Syst. Evol. Microbiol.">
        <title>Descriptions of Anaerotaenia torta gen. nov., sp. nov. and Anaerocolumna cellulosilytica gen. nov., sp. nov. isolated from a methanogenic reactor of cattle waste.</title>
        <authorList>
            <person name="Uek A."/>
            <person name="Ohtaki Y."/>
            <person name="Kaku N."/>
            <person name="Ueki K."/>
        </authorList>
    </citation>
    <scope>NUCLEOTIDE SEQUENCE [LARGE SCALE GENOMIC DNA]</scope>
    <source>
        <strain evidence="1 2">SN021</strain>
    </source>
</reference>
<dbReference type="KEGG" id="acel:acsn021_20550"/>
<protein>
    <submittedName>
        <fullName evidence="1">Uncharacterized protein</fullName>
    </submittedName>
</protein>
<dbReference type="RefSeq" id="WP_184089990.1">
    <property type="nucleotide sequence ID" value="NZ_AP023367.1"/>
</dbReference>
<proteinExistence type="predicted"/>
<dbReference type="AlphaFoldDB" id="A0A6S6QXN4"/>
<organism evidence="1 2">
    <name type="scientific">Anaerocolumna cellulosilytica</name>
    <dbReference type="NCBI Taxonomy" id="433286"/>
    <lineage>
        <taxon>Bacteria</taxon>
        <taxon>Bacillati</taxon>
        <taxon>Bacillota</taxon>
        <taxon>Clostridia</taxon>
        <taxon>Lachnospirales</taxon>
        <taxon>Lachnospiraceae</taxon>
        <taxon>Anaerocolumna</taxon>
    </lineage>
</organism>
<dbReference type="EMBL" id="AP023367">
    <property type="protein sequence ID" value="BCJ94486.1"/>
    <property type="molecule type" value="Genomic_DNA"/>
</dbReference>
<gene>
    <name evidence="1" type="ORF">acsn021_20550</name>
</gene>
<keyword evidence="2" id="KW-1185">Reference proteome</keyword>
<accession>A0A6S6QXN4</accession>
<dbReference type="Proteomes" id="UP000515561">
    <property type="component" value="Chromosome"/>
</dbReference>
<evidence type="ECO:0000313" key="2">
    <source>
        <dbReference type="Proteomes" id="UP000515561"/>
    </source>
</evidence>
<name>A0A6S6QXN4_9FIRM</name>
<sequence>MWTSMYNLWFFRGVFLNSYSPLSEFMTWDFLGSMAGAIAATTLIVQFLKFPLDKVWKIHTRYVVYLIALLLLVLVEVFTGHINLERFLLLALNAVIVATSSMGTYEVTFKQVENAKAKT</sequence>